<feature type="transmembrane region" description="Helical" evidence="3">
    <location>
        <begin position="187"/>
        <end position="209"/>
    </location>
</feature>
<keyword evidence="3" id="KW-0812">Transmembrane</keyword>
<keyword evidence="1" id="KW-0175">Coiled coil</keyword>
<gene>
    <name evidence="4" type="ORF">EVOR1521_LOCUS19193</name>
</gene>
<feature type="coiled-coil region" evidence="1">
    <location>
        <begin position="87"/>
        <end position="121"/>
    </location>
</feature>
<proteinExistence type="predicted"/>
<organism evidence="4 5">
    <name type="scientific">Effrenium voratum</name>
    <dbReference type="NCBI Taxonomy" id="2562239"/>
    <lineage>
        <taxon>Eukaryota</taxon>
        <taxon>Sar</taxon>
        <taxon>Alveolata</taxon>
        <taxon>Dinophyceae</taxon>
        <taxon>Suessiales</taxon>
        <taxon>Symbiodiniaceae</taxon>
        <taxon>Effrenium</taxon>
    </lineage>
</organism>
<evidence type="ECO:0000313" key="4">
    <source>
        <dbReference type="EMBL" id="CAJ1394568.1"/>
    </source>
</evidence>
<dbReference type="EMBL" id="CAUJNA010002890">
    <property type="protein sequence ID" value="CAJ1394568.1"/>
    <property type="molecule type" value="Genomic_DNA"/>
</dbReference>
<feature type="region of interest" description="Disordered" evidence="2">
    <location>
        <begin position="798"/>
        <end position="819"/>
    </location>
</feature>
<accession>A0AA36N9U6</accession>
<sequence length="819" mass="90380">MTRLAVCLPRQADSLEPDARHEYTMLSSTFTGTFNVQLRPLTAPFVASAHYCAGDRQRSSWVAKKARCALLGLKFGNMVEAGLAVTVQAQGRQLIEQEKRIKQLERLLEELAGKKVSSTLEAEVLTGEPNDATIVPVVSSTSKGNNNNRGRNTIMAMADSATYEFAASMWDAALLLFFQHSNPLDKLILLIGCLTNLTLQLFMLLTMYLDMLENPYTDKKVQEMIAWRVSDGHHTDRFDAISGASLASKLCSKNLWSYEQEEYDKIFDYLYKPMPGVILSSLAIVMWVLTIMVEYRRCIEQALAVAHLPSLSVNDEFVQTDEEGSMRLKGIRPVSRTLALVFLSLPRLVVLGWLAIIGCIYLAQTVNLQDIVLNAVALAFVMDVDELVADVLLTERLRSLLPKIEPLSCGKSFKTNIPVKDLVRYFITAGLITLAIVQWLVPFNSTITAAGIALCGGYQDFSFSGGAPNNVAVVIEPTSWGGDPWYDSCGSTVEDWYLQKYYGARFNSSVHGGTSQNSSYYTTLKKKHVLNFAWASMANGNYDVCSEGQVLSPQNEDGARTCITAPTALTRNLPKEVKAGSTVSVANCPRFSATVGCNYSEVELPATCIWTWAAHQCDDLPPGKVYSDACSPSTDFTKSCDTWEYVFNLAHPEYNCRARNYCTTNNLNCLALTADLEVRVSQIEKFQLPGVQSKLEESIKNALSWAWQMPVTSLELTSEAPDPAESGEGLAWIALVSKNMPHLVKPSFDFETRAGLAWEIDMHLDALTSVTIDGKPFQVTELLVKNRVWQSTADLITTTTPNLPTAQPPGSSTNPPSPR</sequence>
<comment type="caution">
    <text evidence="4">The sequence shown here is derived from an EMBL/GenBank/DDBJ whole genome shotgun (WGS) entry which is preliminary data.</text>
</comment>
<feature type="transmembrane region" description="Helical" evidence="3">
    <location>
        <begin position="337"/>
        <end position="363"/>
    </location>
</feature>
<name>A0AA36N9U6_9DINO</name>
<feature type="transmembrane region" description="Helical" evidence="3">
    <location>
        <begin position="274"/>
        <end position="293"/>
    </location>
</feature>
<feature type="transmembrane region" description="Helical" evidence="3">
    <location>
        <begin position="422"/>
        <end position="441"/>
    </location>
</feature>
<evidence type="ECO:0000256" key="1">
    <source>
        <dbReference type="SAM" id="Coils"/>
    </source>
</evidence>
<dbReference type="AlphaFoldDB" id="A0AA36N9U6"/>
<reference evidence="4" key="1">
    <citation type="submission" date="2023-08" db="EMBL/GenBank/DDBJ databases">
        <authorList>
            <person name="Chen Y."/>
            <person name="Shah S."/>
            <person name="Dougan E. K."/>
            <person name="Thang M."/>
            <person name="Chan C."/>
        </authorList>
    </citation>
    <scope>NUCLEOTIDE SEQUENCE</scope>
</reference>
<dbReference type="Proteomes" id="UP001178507">
    <property type="component" value="Unassembled WGS sequence"/>
</dbReference>
<keyword evidence="5" id="KW-1185">Reference proteome</keyword>
<feature type="transmembrane region" description="Helical" evidence="3">
    <location>
        <begin position="375"/>
        <end position="393"/>
    </location>
</feature>
<evidence type="ECO:0000256" key="3">
    <source>
        <dbReference type="SAM" id="Phobius"/>
    </source>
</evidence>
<protein>
    <submittedName>
        <fullName evidence="4">Uncharacterized protein</fullName>
    </submittedName>
</protein>
<evidence type="ECO:0000256" key="2">
    <source>
        <dbReference type="SAM" id="MobiDB-lite"/>
    </source>
</evidence>
<keyword evidence="3" id="KW-1133">Transmembrane helix</keyword>
<evidence type="ECO:0000313" key="5">
    <source>
        <dbReference type="Proteomes" id="UP001178507"/>
    </source>
</evidence>
<keyword evidence="3" id="KW-0472">Membrane</keyword>